<dbReference type="InterPro" id="IPR013187">
    <property type="entry name" value="F-box-assoc_dom_typ3"/>
</dbReference>
<dbReference type="AlphaFoldDB" id="A0A803N7S8"/>
<keyword evidence="3" id="KW-1185">Reference proteome</keyword>
<evidence type="ECO:0000313" key="3">
    <source>
        <dbReference type="Proteomes" id="UP000596660"/>
    </source>
</evidence>
<dbReference type="Gene3D" id="2.120.10.80">
    <property type="entry name" value="Kelch-type beta propeller"/>
    <property type="match status" value="1"/>
</dbReference>
<dbReference type="InterPro" id="IPR015915">
    <property type="entry name" value="Kelch-typ_b-propeller"/>
</dbReference>
<dbReference type="Pfam" id="PF08268">
    <property type="entry name" value="FBA_3"/>
    <property type="match status" value="1"/>
</dbReference>
<feature type="domain" description="F-box" evidence="1">
    <location>
        <begin position="1"/>
        <end position="43"/>
    </location>
</feature>
<dbReference type="PROSITE" id="PS50181">
    <property type="entry name" value="FBOX"/>
    <property type="match status" value="1"/>
</dbReference>
<dbReference type="Gene3D" id="1.20.1280.50">
    <property type="match status" value="1"/>
</dbReference>
<dbReference type="SUPFAM" id="SSF117281">
    <property type="entry name" value="Kelch motif"/>
    <property type="match status" value="1"/>
</dbReference>
<dbReference type="InterPro" id="IPR001810">
    <property type="entry name" value="F-box_dom"/>
</dbReference>
<protein>
    <recommendedName>
        <fullName evidence="1">F-box domain-containing protein</fullName>
    </recommendedName>
</protein>
<dbReference type="CDD" id="cd22157">
    <property type="entry name" value="F-box_AtFBW1-like"/>
    <property type="match status" value="1"/>
</dbReference>
<sequence length="394" mass="44687">MASLPTDIISEILCRLPVKTLLRFLCVSKSWYSLIKTPKFIKLHLNQTLKSNTNRHLLLTHSTLSSGELRRQFHFSEIKGHPFIGRFNPRKDTCPLGVPPDSCPLQPAGLQFHGSCNGVVCISDPEKIDVVLYNPNTKTHRFLPKTENPYPDKFSIFGFGYDSGSDDYKVLRMMQCVGPNDEILNDARVYSLRKNSWRKIDHMPYHVIYDDGGVLLDGVLHYVASKVAFSRKTKSIAKFDIRTETYSVMDGPDYDRSLQSWTMYLGNVNGCLSLSVNYDFHGRADLWVMKEYGKKESWMKAVCIGNHQGSLIDLRAIGCSDDGEKILVEMDNYELCWFDMRRQKSIRAGIEGLPKYNYRAAIYVESLVMLDGDRVQSQGSKVVSKGGKKGAIGR</sequence>
<dbReference type="InterPro" id="IPR017451">
    <property type="entry name" value="F-box-assoc_interact_dom"/>
</dbReference>
<dbReference type="NCBIfam" id="TIGR01640">
    <property type="entry name" value="F_box_assoc_1"/>
    <property type="match status" value="1"/>
</dbReference>
<dbReference type="Proteomes" id="UP000596660">
    <property type="component" value="Unplaced"/>
</dbReference>
<organism evidence="2 3">
    <name type="scientific">Chenopodium quinoa</name>
    <name type="common">Quinoa</name>
    <dbReference type="NCBI Taxonomy" id="63459"/>
    <lineage>
        <taxon>Eukaryota</taxon>
        <taxon>Viridiplantae</taxon>
        <taxon>Streptophyta</taxon>
        <taxon>Embryophyta</taxon>
        <taxon>Tracheophyta</taxon>
        <taxon>Spermatophyta</taxon>
        <taxon>Magnoliopsida</taxon>
        <taxon>eudicotyledons</taxon>
        <taxon>Gunneridae</taxon>
        <taxon>Pentapetalae</taxon>
        <taxon>Caryophyllales</taxon>
        <taxon>Chenopodiaceae</taxon>
        <taxon>Chenopodioideae</taxon>
        <taxon>Atripliceae</taxon>
        <taxon>Chenopodium</taxon>
    </lineage>
</organism>
<dbReference type="OMA" id="HGRADLW"/>
<dbReference type="Pfam" id="PF00646">
    <property type="entry name" value="F-box"/>
    <property type="match status" value="1"/>
</dbReference>
<proteinExistence type="predicted"/>
<name>A0A803N7S8_CHEQI</name>
<reference evidence="2" key="1">
    <citation type="journal article" date="2017" name="Nature">
        <title>The genome of Chenopodium quinoa.</title>
        <authorList>
            <person name="Jarvis D.E."/>
            <person name="Ho Y.S."/>
            <person name="Lightfoot D.J."/>
            <person name="Schmoeckel S.M."/>
            <person name="Li B."/>
            <person name="Borm T.J.A."/>
            <person name="Ohyanagi H."/>
            <person name="Mineta K."/>
            <person name="Michell C.T."/>
            <person name="Saber N."/>
            <person name="Kharbatia N.M."/>
            <person name="Rupper R.R."/>
            <person name="Sharp A.R."/>
            <person name="Dally N."/>
            <person name="Boughton B.A."/>
            <person name="Woo Y.H."/>
            <person name="Gao G."/>
            <person name="Schijlen E.G.W.M."/>
            <person name="Guo X."/>
            <person name="Momin A.A."/>
            <person name="Negrao S."/>
            <person name="Al-Babili S."/>
            <person name="Gehring C."/>
            <person name="Roessner U."/>
            <person name="Jung C."/>
            <person name="Murphy K."/>
            <person name="Arold S.T."/>
            <person name="Gojobori T."/>
            <person name="van der Linden C.G."/>
            <person name="van Loo E.N."/>
            <person name="Jellen E.N."/>
            <person name="Maughan P.J."/>
            <person name="Tester M."/>
        </authorList>
    </citation>
    <scope>NUCLEOTIDE SEQUENCE [LARGE SCALE GENOMIC DNA]</scope>
    <source>
        <strain evidence="2">cv. PI 614886</strain>
    </source>
</reference>
<dbReference type="PANTHER" id="PTHR31672">
    <property type="entry name" value="BNACNNG10540D PROTEIN"/>
    <property type="match status" value="1"/>
</dbReference>
<dbReference type="EnsemblPlants" id="AUR62041832-RA">
    <property type="protein sequence ID" value="AUR62041832-RA:cds"/>
    <property type="gene ID" value="AUR62041832"/>
</dbReference>
<evidence type="ECO:0000259" key="1">
    <source>
        <dbReference type="PROSITE" id="PS50181"/>
    </source>
</evidence>
<dbReference type="InterPro" id="IPR036047">
    <property type="entry name" value="F-box-like_dom_sf"/>
</dbReference>
<dbReference type="PANTHER" id="PTHR31672:SF13">
    <property type="entry name" value="F-BOX PROTEIN CPR30-LIKE"/>
    <property type="match status" value="1"/>
</dbReference>
<reference evidence="2" key="2">
    <citation type="submission" date="2021-03" db="UniProtKB">
        <authorList>
            <consortium name="EnsemblPlants"/>
        </authorList>
    </citation>
    <scope>IDENTIFICATION</scope>
</reference>
<dbReference type="InterPro" id="IPR050796">
    <property type="entry name" value="SCF_F-box_component"/>
</dbReference>
<dbReference type="SUPFAM" id="SSF81383">
    <property type="entry name" value="F-box domain"/>
    <property type="match status" value="1"/>
</dbReference>
<dbReference type="Gramene" id="AUR62041832-RA">
    <property type="protein sequence ID" value="AUR62041832-RA:cds"/>
    <property type="gene ID" value="AUR62041832"/>
</dbReference>
<dbReference type="SMART" id="SM00256">
    <property type="entry name" value="FBOX"/>
    <property type="match status" value="1"/>
</dbReference>
<evidence type="ECO:0000313" key="2">
    <source>
        <dbReference type="EnsemblPlants" id="AUR62041832-RA:cds"/>
    </source>
</evidence>
<accession>A0A803N7S8</accession>